<dbReference type="SUPFAM" id="SSF53448">
    <property type="entry name" value="Nucleotide-diphospho-sugar transferases"/>
    <property type="match status" value="1"/>
</dbReference>
<dbReference type="GO" id="GO:0016779">
    <property type="term" value="F:nucleotidyltransferase activity"/>
    <property type="evidence" value="ECO:0007669"/>
    <property type="project" value="UniProtKB-KW"/>
</dbReference>
<dbReference type="AlphaFoldDB" id="A0A7R8ZX84"/>
<dbReference type="Pfam" id="PF00483">
    <property type="entry name" value="NTP_transferase"/>
    <property type="match status" value="1"/>
</dbReference>
<dbReference type="NCBIfam" id="NF045761">
    <property type="entry name" value="NAMPUrTaseMurU"/>
    <property type="match status" value="1"/>
</dbReference>
<dbReference type="InterPro" id="IPR029044">
    <property type="entry name" value="Nucleotide-diphossugar_trans"/>
</dbReference>
<dbReference type="PANTHER" id="PTHR43584:SF8">
    <property type="entry name" value="N-ACETYLMURAMATE ALPHA-1-PHOSPHATE URIDYLYLTRANSFERASE"/>
    <property type="match status" value="1"/>
</dbReference>
<dbReference type="InterPro" id="IPR054790">
    <property type="entry name" value="MurU"/>
</dbReference>
<accession>A0A7R8ZX84</accession>
<evidence type="ECO:0000256" key="1">
    <source>
        <dbReference type="ARBA" id="ARBA00022679"/>
    </source>
</evidence>
<dbReference type="CDD" id="cd06422">
    <property type="entry name" value="NTP_transferase_like_1"/>
    <property type="match status" value="1"/>
</dbReference>
<name>A0A7R8ZX84_9CRUS</name>
<organism evidence="4">
    <name type="scientific">Cyprideis torosa</name>
    <dbReference type="NCBI Taxonomy" id="163714"/>
    <lineage>
        <taxon>Eukaryota</taxon>
        <taxon>Metazoa</taxon>
        <taxon>Ecdysozoa</taxon>
        <taxon>Arthropoda</taxon>
        <taxon>Crustacea</taxon>
        <taxon>Oligostraca</taxon>
        <taxon>Ostracoda</taxon>
        <taxon>Podocopa</taxon>
        <taxon>Podocopida</taxon>
        <taxon>Cytherocopina</taxon>
        <taxon>Cytheroidea</taxon>
        <taxon>Cytherideidae</taxon>
        <taxon>Cyprideis</taxon>
    </lineage>
</organism>
<feature type="domain" description="Nucleotidyl transferase" evidence="3">
    <location>
        <begin position="1"/>
        <end position="103"/>
    </location>
</feature>
<dbReference type="OrthoDB" id="10250549at2759"/>
<evidence type="ECO:0000313" key="4">
    <source>
        <dbReference type="EMBL" id="CAD7237789.1"/>
    </source>
</evidence>
<reference evidence="4" key="1">
    <citation type="submission" date="2020-11" db="EMBL/GenBank/DDBJ databases">
        <authorList>
            <person name="Tran Van P."/>
        </authorList>
    </citation>
    <scope>NUCLEOTIDE SEQUENCE</scope>
</reference>
<dbReference type="PANTHER" id="PTHR43584">
    <property type="entry name" value="NUCLEOTIDYL TRANSFERASE"/>
    <property type="match status" value="1"/>
</dbReference>
<dbReference type="EMBL" id="OB692018">
    <property type="protein sequence ID" value="CAD7237789.1"/>
    <property type="molecule type" value="Genomic_DNA"/>
</dbReference>
<dbReference type="Gene3D" id="3.90.550.10">
    <property type="entry name" value="Spore Coat Polysaccharide Biosynthesis Protein SpsA, Chain A"/>
    <property type="match status" value="1"/>
</dbReference>
<evidence type="ECO:0000256" key="2">
    <source>
        <dbReference type="ARBA" id="ARBA00022695"/>
    </source>
</evidence>
<proteinExistence type="predicted"/>
<dbReference type="InterPro" id="IPR005835">
    <property type="entry name" value="NTP_transferase_dom"/>
</dbReference>
<protein>
    <recommendedName>
        <fullName evidence="3">Nucleotidyl transferase domain-containing protein</fullName>
    </recommendedName>
</protein>
<sequence length="210" mass="22844">MRPLTDHTPKPLLMAGNQPLVVHHLQRLKKAGYDDIVINTHHLGHLIEAALGDGSGWNVNVVYSREQPVALETAGGIAHALPLLEGPLFLVINGDIWCEHSLTPPSIPSDTLAHLVLVPNPPHHPLGDFSLSEGHLGNPDIDQPAYTFSGIGWYRPELFSQMTTGPHPLAPLLREAIARGKVTGELYLGPWQDIGTPERLQALNDILDPS</sequence>
<keyword evidence="1" id="KW-0808">Transferase</keyword>
<evidence type="ECO:0000259" key="3">
    <source>
        <dbReference type="Pfam" id="PF00483"/>
    </source>
</evidence>
<dbReference type="InterPro" id="IPR050065">
    <property type="entry name" value="GlmU-like"/>
</dbReference>
<gene>
    <name evidence="4" type="ORF">CTOB1V02_LOCUS15604</name>
</gene>
<keyword evidence="2" id="KW-0548">Nucleotidyltransferase</keyword>